<evidence type="ECO:0000313" key="3">
    <source>
        <dbReference type="Proteomes" id="UP001432075"/>
    </source>
</evidence>
<dbReference type="RefSeq" id="WP_328774910.1">
    <property type="nucleotide sequence ID" value="NZ_CP108057.1"/>
</dbReference>
<name>A0ABZ1RCK5_9ACTN</name>
<reference evidence="2" key="1">
    <citation type="submission" date="2022-10" db="EMBL/GenBank/DDBJ databases">
        <title>The complete genomes of actinobacterial strains from the NBC collection.</title>
        <authorList>
            <person name="Joergensen T.S."/>
            <person name="Alvarez Arevalo M."/>
            <person name="Sterndorff E.B."/>
            <person name="Faurdal D."/>
            <person name="Vuksanovic O."/>
            <person name="Mourched A.-S."/>
            <person name="Charusanti P."/>
            <person name="Shaw S."/>
            <person name="Blin K."/>
            <person name="Weber T."/>
        </authorList>
    </citation>
    <scope>NUCLEOTIDE SEQUENCE</scope>
    <source>
        <strain evidence="2">NBC_00283</strain>
    </source>
</reference>
<protein>
    <recommendedName>
        <fullName evidence="4">Rho termination factor N-terminal domain-containing protein</fullName>
    </recommendedName>
</protein>
<keyword evidence="3" id="KW-1185">Reference proteome</keyword>
<dbReference type="Proteomes" id="UP001432075">
    <property type="component" value="Chromosome"/>
</dbReference>
<feature type="region of interest" description="Disordered" evidence="1">
    <location>
        <begin position="1"/>
        <end position="47"/>
    </location>
</feature>
<evidence type="ECO:0000256" key="1">
    <source>
        <dbReference type="SAM" id="MobiDB-lite"/>
    </source>
</evidence>
<sequence>MTRIRSAPKEDLSGLSKAELHKKAAAAHVPGRSHMNRDDLVKELTRT</sequence>
<proteinExistence type="predicted"/>
<feature type="compositionally biased region" description="Basic and acidic residues" evidence="1">
    <location>
        <begin position="7"/>
        <end position="22"/>
    </location>
</feature>
<organism evidence="2 3">
    <name type="scientific">Streptomyces goshikiensis</name>
    <dbReference type="NCBI Taxonomy" id="1942"/>
    <lineage>
        <taxon>Bacteria</taxon>
        <taxon>Bacillati</taxon>
        <taxon>Actinomycetota</taxon>
        <taxon>Actinomycetes</taxon>
        <taxon>Kitasatosporales</taxon>
        <taxon>Streptomycetaceae</taxon>
        <taxon>Streptomyces</taxon>
    </lineage>
</organism>
<feature type="compositionally biased region" description="Basic and acidic residues" evidence="1">
    <location>
        <begin position="35"/>
        <end position="47"/>
    </location>
</feature>
<evidence type="ECO:0000313" key="2">
    <source>
        <dbReference type="EMBL" id="WUO44473.1"/>
    </source>
</evidence>
<dbReference type="EMBL" id="CP108057">
    <property type="protein sequence ID" value="WUO44473.1"/>
    <property type="molecule type" value="Genomic_DNA"/>
</dbReference>
<gene>
    <name evidence="2" type="ORF">OHU17_00855</name>
</gene>
<accession>A0ABZ1RCK5</accession>
<evidence type="ECO:0008006" key="4">
    <source>
        <dbReference type="Google" id="ProtNLM"/>
    </source>
</evidence>